<comment type="caution">
    <text evidence="3">The sequence shown here is derived from an EMBL/GenBank/DDBJ whole genome shotgun (WGS) entry which is preliminary data.</text>
</comment>
<feature type="non-terminal residue" evidence="3">
    <location>
        <position position="1"/>
    </location>
</feature>
<dbReference type="GO" id="GO:0019903">
    <property type="term" value="F:protein phosphatase binding"/>
    <property type="evidence" value="ECO:0007669"/>
    <property type="project" value="InterPro"/>
</dbReference>
<comment type="similarity">
    <text evidence="1">Belongs to the SAPS family.</text>
</comment>
<dbReference type="Proteomes" id="UP001381693">
    <property type="component" value="Unassembled WGS sequence"/>
</dbReference>
<dbReference type="GO" id="GO:0019888">
    <property type="term" value="F:protein phosphatase regulator activity"/>
    <property type="evidence" value="ECO:0007669"/>
    <property type="project" value="TreeGrafter"/>
</dbReference>
<keyword evidence="2" id="KW-0131">Cell cycle</keyword>
<feature type="non-terminal residue" evidence="3">
    <location>
        <position position="60"/>
    </location>
</feature>
<organism evidence="3 4">
    <name type="scientific">Halocaridina rubra</name>
    <name type="common">Hawaiian red shrimp</name>
    <dbReference type="NCBI Taxonomy" id="373956"/>
    <lineage>
        <taxon>Eukaryota</taxon>
        <taxon>Metazoa</taxon>
        <taxon>Ecdysozoa</taxon>
        <taxon>Arthropoda</taxon>
        <taxon>Crustacea</taxon>
        <taxon>Multicrustacea</taxon>
        <taxon>Malacostraca</taxon>
        <taxon>Eumalacostraca</taxon>
        <taxon>Eucarida</taxon>
        <taxon>Decapoda</taxon>
        <taxon>Pleocyemata</taxon>
        <taxon>Caridea</taxon>
        <taxon>Atyoidea</taxon>
        <taxon>Atyidae</taxon>
        <taxon>Halocaridina</taxon>
    </lineage>
</organism>
<name>A0AAN8WNP3_HALRR</name>
<proteinExistence type="inferred from homology"/>
<dbReference type="PANTHER" id="PTHR12634">
    <property type="entry name" value="SIT4 YEAST -ASSOCIATING PROTEIN-RELATED"/>
    <property type="match status" value="1"/>
</dbReference>
<evidence type="ECO:0000256" key="1">
    <source>
        <dbReference type="ARBA" id="ARBA00006180"/>
    </source>
</evidence>
<evidence type="ECO:0000313" key="3">
    <source>
        <dbReference type="EMBL" id="KAK7069462.1"/>
    </source>
</evidence>
<keyword evidence="4" id="KW-1185">Reference proteome</keyword>
<evidence type="ECO:0000256" key="2">
    <source>
        <dbReference type="ARBA" id="ARBA00023306"/>
    </source>
</evidence>
<dbReference type="GO" id="GO:0005829">
    <property type="term" value="C:cytosol"/>
    <property type="evidence" value="ECO:0007669"/>
    <property type="project" value="TreeGrafter"/>
</dbReference>
<gene>
    <name evidence="3" type="ORF">SK128_000492</name>
</gene>
<evidence type="ECO:0000313" key="4">
    <source>
        <dbReference type="Proteomes" id="UP001381693"/>
    </source>
</evidence>
<dbReference type="InterPro" id="IPR007587">
    <property type="entry name" value="SAPS"/>
</dbReference>
<dbReference type="PANTHER" id="PTHR12634:SF8">
    <property type="entry name" value="FIERY MOUNTAIN, ISOFORM D"/>
    <property type="match status" value="1"/>
</dbReference>
<protein>
    <submittedName>
        <fullName evidence="3">Uncharacterized protein</fullName>
    </submittedName>
</protein>
<accession>A0AAN8WNP3</accession>
<sequence>LTRAEVLDELVFLVVNEPANDGDMQSRFKYANLAAELLTADVPAIIDKLVASTNLLDVLY</sequence>
<reference evidence="3 4" key="1">
    <citation type="submission" date="2023-11" db="EMBL/GenBank/DDBJ databases">
        <title>Halocaridina rubra genome assembly.</title>
        <authorList>
            <person name="Smith C."/>
        </authorList>
    </citation>
    <scope>NUCLEOTIDE SEQUENCE [LARGE SCALE GENOMIC DNA]</scope>
    <source>
        <strain evidence="3">EP-1</strain>
        <tissue evidence="3">Whole</tissue>
    </source>
</reference>
<dbReference type="AlphaFoldDB" id="A0AAN8WNP3"/>
<dbReference type="EMBL" id="JAXCGZ010016376">
    <property type="protein sequence ID" value="KAK7069462.1"/>
    <property type="molecule type" value="Genomic_DNA"/>
</dbReference>
<dbReference type="GO" id="GO:0005634">
    <property type="term" value="C:nucleus"/>
    <property type="evidence" value="ECO:0007669"/>
    <property type="project" value="TreeGrafter"/>
</dbReference>